<keyword evidence="2" id="KW-1185">Reference proteome</keyword>
<dbReference type="AlphaFoldDB" id="A0A183FXG0"/>
<evidence type="ECO:0000313" key="1">
    <source>
        <dbReference type="EMBL" id="VDO95393.1"/>
    </source>
</evidence>
<organism evidence="2 3">
    <name type="scientific">Heligmosomoides polygyrus</name>
    <name type="common">Parasitic roundworm</name>
    <dbReference type="NCBI Taxonomy" id="6339"/>
    <lineage>
        <taxon>Eukaryota</taxon>
        <taxon>Metazoa</taxon>
        <taxon>Ecdysozoa</taxon>
        <taxon>Nematoda</taxon>
        <taxon>Chromadorea</taxon>
        <taxon>Rhabditida</taxon>
        <taxon>Rhabditina</taxon>
        <taxon>Rhabditomorpha</taxon>
        <taxon>Strongyloidea</taxon>
        <taxon>Heligmosomidae</taxon>
        <taxon>Heligmosomoides</taxon>
    </lineage>
</organism>
<proteinExistence type="predicted"/>
<name>A0A183FXG0_HELPZ</name>
<dbReference type="Proteomes" id="UP000050761">
    <property type="component" value="Unassembled WGS sequence"/>
</dbReference>
<dbReference type="EMBL" id="UZAH01027834">
    <property type="protein sequence ID" value="VDO95393.1"/>
    <property type="molecule type" value="Genomic_DNA"/>
</dbReference>
<protein>
    <submittedName>
        <fullName evidence="1 3">Uncharacterized protein</fullName>
    </submittedName>
</protein>
<accession>A0A3P8AU90</accession>
<evidence type="ECO:0000313" key="2">
    <source>
        <dbReference type="Proteomes" id="UP000050761"/>
    </source>
</evidence>
<sequence length="78" mass="9402">MKWWRLKKKEAAVISRIRLPTVTIVDETWKDATNATTRATRFELGTTKPGRRWVDKQAWLWTGDVREKVLEKKRRIHR</sequence>
<gene>
    <name evidence="1" type="ORF">HPBE_LOCUS13236</name>
</gene>
<evidence type="ECO:0000313" key="3">
    <source>
        <dbReference type="WBParaSite" id="HPBE_0001323501-mRNA-1"/>
    </source>
</evidence>
<accession>A0A183FXG0</accession>
<reference evidence="3" key="2">
    <citation type="submission" date="2019-09" db="UniProtKB">
        <authorList>
            <consortium name="WormBaseParasite"/>
        </authorList>
    </citation>
    <scope>IDENTIFICATION</scope>
</reference>
<dbReference type="WBParaSite" id="HPBE_0001323501-mRNA-1">
    <property type="protein sequence ID" value="HPBE_0001323501-mRNA-1"/>
    <property type="gene ID" value="HPBE_0001323501"/>
</dbReference>
<reference evidence="1 2" key="1">
    <citation type="submission" date="2018-11" db="EMBL/GenBank/DDBJ databases">
        <authorList>
            <consortium name="Pathogen Informatics"/>
        </authorList>
    </citation>
    <scope>NUCLEOTIDE SEQUENCE [LARGE SCALE GENOMIC DNA]</scope>
</reference>
<dbReference type="OrthoDB" id="418748at2759"/>